<dbReference type="EMBL" id="JACVVK020000091">
    <property type="protein sequence ID" value="KAK7493621.1"/>
    <property type="molecule type" value="Genomic_DNA"/>
</dbReference>
<gene>
    <name evidence="2" type="ORF">BaRGS_00015133</name>
</gene>
<evidence type="ECO:0000259" key="1">
    <source>
        <dbReference type="PROSITE" id="PS50853"/>
    </source>
</evidence>
<evidence type="ECO:0000313" key="3">
    <source>
        <dbReference type="Proteomes" id="UP001519460"/>
    </source>
</evidence>
<keyword evidence="3" id="KW-1185">Reference proteome</keyword>
<dbReference type="Proteomes" id="UP001519460">
    <property type="component" value="Unassembled WGS sequence"/>
</dbReference>
<protein>
    <recommendedName>
        <fullName evidence="1">Fibronectin type-III domain-containing protein</fullName>
    </recommendedName>
</protein>
<dbReference type="InterPro" id="IPR013783">
    <property type="entry name" value="Ig-like_fold"/>
</dbReference>
<accession>A0ABD0L2X2</accession>
<dbReference type="Gene3D" id="2.60.40.10">
    <property type="entry name" value="Immunoglobulins"/>
    <property type="match status" value="1"/>
</dbReference>
<evidence type="ECO:0000313" key="2">
    <source>
        <dbReference type="EMBL" id="KAK7493621.1"/>
    </source>
</evidence>
<proteinExistence type="predicted"/>
<dbReference type="InterPro" id="IPR036116">
    <property type="entry name" value="FN3_sf"/>
</dbReference>
<dbReference type="SUPFAM" id="SSF49265">
    <property type="entry name" value="Fibronectin type III"/>
    <property type="match status" value="1"/>
</dbReference>
<dbReference type="PROSITE" id="PS50853">
    <property type="entry name" value="FN3"/>
    <property type="match status" value="1"/>
</dbReference>
<dbReference type="InterPro" id="IPR003961">
    <property type="entry name" value="FN3_dom"/>
</dbReference>
<feature type="domain" description="Fibronectin type-III" evidence="1">
    <location>
        <begin position="1"/>
        <end position="82"/>
    </location>
</feature>
<dbReference type="AlphaFoldDB" id="A0ABD0L2X2"/>
<dbReference type="CDD" id="cd00063">
    <property type="entry name" value="FN3"/>
    <property type="match status" value="1"/>
</dbReference>
<sequence length="98" mass="11196">MSYLQSMGRLEHNGPGFHYVITWREEGSNREQSHVEYDWQVGRREVHVNNIYTPYMVKVTAQNNMGAASVQPVEVRGFSGEASKLRRLRNTSSVILGV</sequence>
<reference evidence="2 3" key="1">
    <citation type="journal article" date="2023" name="Sci. Data">
        <title>Genome assembly of the Korean intertidal mud-creeper Batillaria attramentaria.</title>
        <authorList>
            <person name="Patra A.K."/>
            <person name="Ho P.T."/>
            <person name="Jun S."/>
            <person name="Lee S.J."/>
            <person name="Kim Y."/>
            <person name="Won Y.J."/>
        </authorList>
    </citation>
    <scope>NUCLEOTIDE SEQUENCE [LARGE SCALE GENOMIC DNA]</scope>
    <source>
        <strain evidence="2">Wonlab-2016</strain>
    </source>
</reference>
<comment type="caution">
    <text evidence="2">The sequence shown here is derived from an EMBL/GenBank/DDBJ whole genome shotgun (WGS) entry which is preliminary data.</text>
</comment>
<organism evidence="2 3">
    <name type="scientific">Batillaria attramentaria</name>
    <dbReference type="NCBI Taxonomy" id="370345"/>
    <lineage>
        <taxon>Eukaryota</taxon>
        <taxon>Metazoa</taxon>
        <taxon>Spiralia</taxon>
        <taxon>Lophotrochozoa</taxon>
        <taxon>Mollusca</taxon>
        <taxon>Gastropoda</taxon>
        <taxon>Caenogastropoda</taxon>
        <taxon>Sorbeoconcha</taxon>
        <taxon>Cerithioidea</taxon>
        <taxon>Batillariidae</taxon>
        <taxon>Batillaria</taxon>
    </lineage>
</organism>
<name>A0ABD0L2X2_9CAEN</name>